<dbReference type="PANTHER" id="PTHR43477:SF1">
    <property type="entry name" value="DIHYDROANTICAPSIN 7-DEHYDROGENASE"/>
    <property type="match status" value="1"/>
</dbReference>
<dbReference type="PRINTS" id="PR00081">
    <property type="entry name" value="GDHRDH"/>
</dbReference>
<dbReference type="Proteomes" id="UP000002069">
    <property type="component" value="Chromosome"/>
</dbReference>
<organism evidence="4 5">
    <name type="scientific">Cronobacter turicensis (strain DSM 18703 / CCUG 55852 / LMG 23827 / z3032)</name>
    <dbReference type="NCBI Taxonomy" id="693216"/>
    <lineage>
        <taxon>Bacteria</taxon>
        <taxon>Pseudomonadati</taxon>
        <taxon>Pseudomonadota</taxon>
        <taxon>Gammaproteobacteria</taxon>
        <taxon>Enterobacterales</taxon>
        <taxon>Enterobacteriaceae</taxon>
        <taxon>Cronobacter</taxon>
    </lineage>
</organism>
<dbReference type="PRINTS" id="PR00080">
    <property type="entry name" value="SDRFAMILY"/>
</dbReference>
<reference evidence="4 5" key="1">
    <citation type="journal article" date="2010" name="J. Bacteriol.">
        <title>Complete Genome Sequence of Cronobacter turicensis LMG 23827, a foodborne pathogen causing deaths in neonates.</title>
        <authorList>
            <person name="Stephan R."/>
            <person name="Lehner A."/>
            <person name="Tischler P."/>
            <person name="Rattei T."/>
        </authorList>
    </citation>
    <scope>NUCLEOTIDE SEQUENCE [LARGE SCALE GENOMIC DNA]</scope>
    <source>
        <strain evidence="5">DSM 18703 / CCUG 55852 / LMG 23827 / z3032</strain>
    </source>
</reference>
<evidence type="ECO:0000256" key="1">
    <source>
        <dbReference type="ARBA" id="ARBA00006484"/>
    </source>
</evidence>
<dbReference type="FunFam" id="3.40.50.720:FF:000084">
    <property type="entry name" value="Short-chain dehydrogenase reductase"/>
    <property type="match status" value="1"/>
</dbReference>
<dbReference type="InterPro" id="IPR002347">
    <property type="entry name" value="SDR_fam"/>
</dbReference>
<feature type="domain" description="Ketoreductase" evidence="3">
    <location>
        <begin position="26"/>
        <end position="200"/>
    </location>
</feature>
<dbReference type="Gene3D" id="3.40.50.720">
    <property type="entry name" value="NAD(P)-binding Rossmann-like Domain"/>
    <property type="match status" value="1"/>
</dbReference>
<evidence type="ECO:0000259" key="3">
    <source>
        <dbReference type="SMART" id="SM00822"/>
    </source>
</evidence>
<keyword evidence="2 4" id="KW-0560">Oxidoreductase</keyword>
<keyword evidence="5" id="KW-1185">Reference proteome</keyword>
<evidence type="ECO:0000313" key="5">
    <source>
        <dbReference type="Proteomes" id="UP000002069"/>
    </source>
</evidence>
<comment type="similarity">
    <text evidence="1">Belongs to the short-chain dehydrogenases/reductases (SDR) family.</text>
</comment>
<dbReference type="EC" id="1.1.1.100" evidence="4"/>
<dbReference type="PATRIC" id="fig|693216.3.peg.1134"/>
<proteinExistence type="inferred from homology"/>
<accession>C9XYJ1</accession>
<protein>
    <submittedName>
        <fullName evidence="4">Uncharacterized oxidoreductase ykvO</fullName>
        <ecNumber evidence="4">1.1.1.100</ecNumber>
    </submittedName>
</protein>
<dbReference type="KEGG" id="ctu:CTU_11960"/>
<dbReference type="InterPro" id="IPR051122">
    <property type="entry name" value="SDR_DHRS6-like"/>
</dbReference>
<dbReference type="InterPro" id="IPR057326">
    <property type="entry name" value="KR_dom"/>
</dbReference>
<dbReference type="PANTHER" id="PTHR43477">
    <property type="entry name" value="DIHYDROANTICAPSIN 7-DEHYDROGENASE"/>
    <property type="match status" value="1"/>
</dbReference>
<gene>
    <name evidence="4" type="primary">ykvO</name>
    <name evidence="4" type="ordered locus">Ctu_11960</name>
</gene>
<dbReference type="AlphaFoldDB" id="C9XYJ1"/>
<dbReference type="HOGENOM" id="CLU_010194_1_0_6"/>
<name>C9XYJ1_CROTZ</name>
<dbReference type="CDD" id="cd05233">
    <property type="entry name" value="SDR_c"/>
    <property type="match status" value="1"/>
</dbReference>
<reference evidence="5" key="2">
    <citation type="journal article" date="2011" name="J. Bacteriol.">
        <title>Complete genome sequence of Cronobacter turicensis LMG 23827, a food-borne pathogen causing deaths in neonates.</title>
        <authorList>
            <person name="Stephan R."/>
            <person name="Lehner A."/>
            <person name="Tischler P."/>
            <person name="Rattei T."/>
        </authorList>
    </citation>
    <scope>NUCLEOTIDE SEQUENCE [LARGE SCALE GENOMIC DNA]</scope>
    <source>
        <strain evidence="5">DSM 18703 / CCUG 55852 / LMG 23827 / z3032</strain>
    </source>
</reference>
<sequence>MTLNIQNVSSGFHPLSGVAMLKLEGKTVLVTGGNSGIGLAIARRFVQEGAHVFITARRDAQLADAVAAIGGRIDAIPCDLTQTDDIARLFDTLQAKAGRLDVLVYSSGLSEPASLEETTEEHLDRAFGLNVRAMVLTAQRAVRHMSDGGAIVLLGSIAGSMANAGYGTYSATKAAVRSYARSWNAELAPRGIRVNTLSPGPTETPMFDKVSDEFRQMMNARIPAGRLGNPDEVAAAALFLASDESAYVSGAELVIDGGLTA</sequence>
<dbReference type="NCBIfam" id="NF005559">
    <property type="entry name" value="PRK07231.1"/>
    <property type="match status" value="1"/>
</dbReference>
<dbReference type="SMART" id="SM00822">
    <property type="entry name" value="PKS_KR"/>
    <property type="match status" value="1"/>
</dbReference>
<dbReference type="SUPFAM" id="SSF51735">
    <property type="entry name" value="NAD(P)-binding Rossmann-fold domains"/>
    <property type="match status" value="1"/>
</dbReference>
<evidence type="ECO:0000313" key="4">
    <source>
        <dbReference type="EMBL" id="CBA28997.1"/>
    </source>
</evidence>
<evidence type="ECO:0000256" key="2">
    <source>
        <dbReference type="ARBA" id="ARBA00023002"/>
    </source>
</evidence>
<dbReference type="GO" id="GO:0004316">
    <property type="term" value="F:3-oxoacyl-[acyl-carrier-protein] reductase (NADPH) activity"/>
    <property type="evidence" value="ECO:0007669"/>
    <property type="project" value="UniProtKB-EC"/>
</dbReference>
<dbReference type="EMBL" id="FN543093">
    <property type="protein sequence ID" value="CBA28997.1"/>
    <property type="molecule type" value="Genomic_DNA"/>
</dbReference>
<dbReference type="InterPro" id="IPR036291">
    <property type="entry name" value="NAD(P)-bd_dom_sf"/>
</dbReference>
<dbReference type="Pfam" id="PF13561">
    <property type="entry name" value="adh_short_C2"/>
    <property type="match status" value="1"/>
</dbReference>